<dbReference type="InterPro" id="IPR037066">
    <property type="entry name" value="Plug_dom_sf"/>
</dbReference>
<organism evidence="16 17">
    <name type="scientific">Pseudoxanthomonas kaohsiungensis</name>
    <dbReference type="NCBI Taxonomy" id="283923"/>
    <lineage>
        <taxon>Bacteria</taxon>
        <taxon>Pseudomonadati</taxon>
        <taxon>Pseudomonadota</taxon>
        <taxon>Gammaproteobacteria</taxon>
        <taxon>Lysobacterales</taxon>
        <taxon>Lysobacteraceae</taxon>
        <taxon>Pseudoxanthomonas</taxon>
    </lineage>
</organism>
<dbReference type="PANTHER" id="PTHR30069">
    <property type="entry name" value="TONB-DEPENDENT OUTER MEMBRANE RECEPTOR"/>
    <property type="match status" value="1"/>
</dbReference>
<comment type="caution">
    <text evidence="16">The sequence shown here is derived from an EMBL/GenBank/DDBJ whole genome shotgun (WGS) entry which is preliminary data.</text>
</comment>
<evidence type="ECO:0000256" key="13">
    <source>
        <dbReference type="SAM" id="SignalP"/>
    </source>
</evidence>
<dbReference type="InterPro" id="IPR000531">
    <property type="entry name" value="Beta-barrel_TonB"/>
</dbReference>
<dbReference type="Pfam" id="PF07715">
    <property type="entry name" value="Plug"/>
    <property type="match status" value="1"/>
</dbReference>
<name>A0ABW3LS29_9GAMM</name>
<gene>
    <name evidence="16" type="primary">btuB</name>
    <name evidence="16" type="ORF">ACFQ2N_00650</name>
</gene>
<keyword evidence="4 11" id="KW-0812">Transmembrane</keyword>
<dbReference type="InterPro" id="IPR036942">
    <property type="entry name" value="Beta-barrel_TonB_sf"/>
</dbReference>
<comment type="subcellular location">
    <subcellularLocation>
        <location evidence="1 11">Cell outer membrane</location>
        <topology evidence="1 11">Multi-pass membrane protein</topology>
    </subcellularLocation>
</comment>
<dbReference type="Proteomes" id="UP001597033">
    <property type="component" value="Unassembled WGS sequence"/>
</dbReference>
<keyword evidence="10 11" id="KW-0998">Cell outer membrane</keyword>
<evidence type="ECO:0000256" key="12">
    <source>
        <dbReference type="RuleBase" id="RU003357"/>
    </source>
</evidence>
<protein>
    <submittedName>
        <fullName evidence="16">TonB-dependent vitamin B12 receptor</fullName>
    </submittedName>
</protein>
<feature type="domain" description="TonB-dependent receptor plug" evidence="15">
    <location>
        <begin position="47"/>
        <end position="153"/>
    </location>
</feature>
<evidence type="ECO:0000256" key="11">
    <source>
        <dbReference type="PROSITE-ProRule" id="PRU01360"/>
    </source>
</evidence>
<dbReference type="InterPro" id="IPR012910">
    <property type="entry name" value="Plug_dom"/>
</dbReference>
<evidence type="ECO:0000256" key="4">
    <source>
        <dbReference type="ARBA" id="ARBA00022692"/>
    </source>
</evidence>
<dbReference type="EMBL" id="JBHTKN010000001">
    <property type="protein sequence ID" value="MFD1040857.1"/>
    <property type="molecule type" value="Genomic_DNA"/>
</dbReference>
<keyword evidence="7 12" id="KW-0798">TonB box</keyword>
<dbReference type="SUPFAM" id="SSF56935">
    <property type="entry name" value="Porins"/>
    <property type="match status" value="1"/>
</dbReference>
<proteinExistence type="inferred from homology"/>
<evidence type="ECO:0000256" key="7">
    <source>
        <dbReference type="ARBA" id="ARBA00023077"/>
    </source>
</evidence>
<dbReference type="InterPro" id="IPR010101">
    <property type="entry name" value="B12_transptr_BtuB"/>
</dbReference>
<dbReference type="PANTHER" id="PTHR30069:SF53">
    <property type="entry name" value="COLICIN I RECEPTOR-RELATED"/>
    <property type="match status" value="1"/>
</dbReference>
<evidence type="ECO:0000259" key="14">
    <source>
        <dbReference type="Pfam" id="PF00593"/>
    </source>
</evidence>
<keyword evidence="3 11" id="KW-1134">Transmembrane beta strand</keyword>
<evidence type="ECO:0000313" key="17">
    <source>
        <dbReference type="Proteomes" id="UP001597033"/>
    </source>
</evidence>
<feature type="signal peptide" evidence="13">
    <location>
        <begin position="1"/>
        <end position="26"/>
    </location>
</feature>
<evidence type="ECO:0000256" key="8">
    <source>
        <dbReference type="ARBA" id="ARBA00023114"/>
    </source>
</evidence>
<dbReference type="CDD" id="cd01347">
    <property type="entry name" value="ligand_gated_channel"/>
    <property type="match status" value="1"/>
</dbReference>
<comment type="similarity">
    <text evidence="11 12">Belongs to the TonB-dependent receptor family.</text>
</comment>
<evidence type="ECO:0000256" key="5">
    <source>
        <dbReference type="ARBA" id="ARBA00022729"/>
    </source>
</evidence>
<keyword evidence="16" id="KW-0675">Receptor</keyword>
<keyword evidence="17" id="KW-1185">Reference proteome</keyword>
<sequence>MTFRPLTTAVALALALPLLAPGTALAADPATDLDEVLVTATRTQIALRDSLSPAQVIGRAEIERSQASSLQQLLAGRAGINLTNTGGLGKQTSLFLRGAGSNQLLVLVDGVRIGSATAGLPALQDLPVEQIERIEIVRGPHSSLYGADAIGGVIQIFTRRHTGGLKPRAMAGLGSNHLREASAGLGLGGERGWFGADVAFLRTDGINACEGTAAGWGAGCFADEPDRDGYRNRSASLRGGGRLGDAWTLEGSALRAEGYNHYDGSRANYSETVQQVFSGKLRFAPSAAGSLQATVGRSYDDSDDYGATGFVGGLETRRDQAALQGDFILREGQALTAGVDWLDDHITGSTAYDVDSRDNTGVFAEYQGRFGAQQLQAGLRNDDNEQFGSHTTGNLGWGWHFDGGMLLSTRYSTGFRAPSFNDLYYPYYGNPELQPEESKSLNIGLSGELQAWRWTLDVFENRVDDLISFDSATFLPGNIDTARLRGGELTVGTTLAGWDLAAQYSHVDPRNRSEGANRGNLLPRRARDTGRIDLDRDFGDFAFGTTLNAAGSRYDDAANLVRVGGYATLDLRFEYALGSDWTVLARVTNLFDRDYQLVDWYAQPGREYGLSVRWQPRG</sequence>
<keyword evidence="9 11" id="KW-0472">Membrane</keyword>
<evidence type="ECO:0000256" key="3">
    <source>
        <dbReference type="ARBA" id="ARBA00022452"/>
    </source>
</evidence>
<feature type="chain" id="PRO_5046636373" evidence="13">
    <location>
        <begin position="27"/>
        <end position="618"/>
    </location>
</feature>
<evidence type="ECO:0000313" key="16">
    <source>
        <dbReference type="EMBL" id="MFD1040857.1"/>
    </source>
</evidence>
<dbReference type="InterPro" id="IPR039426">
    <property type="entry name" value="TonB-dep_rcpt-like"/>
</dbReference>
<dbReference type="Gene3D" id="2.40.170.20">
    <property type="entry name" value="TonB-dependent receptor, beta-barrel domain"/>
    <property type="match status" value="1"/>
</dbReference>
<feature type="domain" description="TonB-dependent receptor-like beta-barrel" evidence="14">
    <location>
        <begin position="221"/>
        <end position="590"/>
    </location>
</feature>
<keyword evidence="2 11" id="KW-0813">Transport</keyword>
<evidence type="ECO:0000256" key="9">
    <source>
        <dbReference type="ARBA" id="ARBA00023136"/>
    </source>
</evidence>
<reference evidence="17" key="1">
    <citation type="journal article" date="2019" name="Int. J. Syst. Evol. Microbiol.">
        <title>The Global Catalogue of Microorganisms (GCM) 10K type strain sequencing project: providing services to taxonomists for standard genome sequencing and annotation.</title>
        <authorList>
            <consortium name="The Broad Institute Genomics Platform"/>
            <consortium name="The Broad Institute Genome Sequencing Center for Infectious Disease"/>
            <person name="Wu L."/>
            <person name="Ma J."/>
        </authorList>
    </citation>
    <scope>NUCLEOTIDE SEQUENCE [LARGE SCALE GENOMIC DNA]</scope>
    <source>
        <strain evidence="17">CCUG 55854</strain>
    </source>
</reference>
<evidence type="ECO:0000256" key="1">
    <source>
        <dbReference type="ARBA" id="ARBA00004571"/>
    </source>
</evidence>
<dbReference type="PROSITE" id="PS52016">
    <property type="entry name" value="TONB_DEPENDENT_REC_3"/>
    <property type="match status" value="1"/>
</dbReference>
<dbReference type="NCBIfam" id="TIGR01779">
    <property type="entry name" value="TonB-B12"/>
    <property type="match status" value="1"/>
</dbReference>
<evidence type="ECO:0000259" key="15">
    <source>
        <dbReference type="Pfam" id="PF07715"/>
    </source>
</evidence>
<evidence type="ECO:0000256" key="6">
    <source>
        <dbReference type="ARBA" id="ARBA00023065"/>
    </source>
</evidence>
<keyword evidence="8" id="KW-0626">Porin</keyword>
<dbReference type="Gene3D" id="2.170.130.10">
    <property type="entry name" value="TonB-dependent receptor, plug domain"/>
    <property type="match status" value="1"/>
</dbReference>
<evidence type="ECO:0000256" key="10">
    <source>
        <dbReference type="ARBA" id="ARBA00023237"/>
    </source>
</evidence>
<keyword evidence="5 13" id="KW-0732">Signal</keyword>
<dbReference type="RefSeq" id="WP_162376290.1">
    <property type="nucleotide sequence ID" value="NZ_JBHTKN010000001.1"/>
</dbReference>
<keyword evidence="6" id="KW-0406">Ion transport</keyword>
<accession>A0ABW3LS29</accession>
<evidence type="ECO:0000256" key="2">
    <source>
        <dbReference type="ARBA" id="ARBA00022448"/>
    </source>
</evidence>
<dbReference type="Pfam" id="PF00593">
    <property type="entry name" value="TonB_dep_Rec_b-barrel"/>
    <property type="match status" value="1"/>
</dbReference>